<dbReference type="Gene3D" id="3.10.129.10">
    <property type="entry name" value="Hotdog Thioesterase"/>
    <property type="match status" value="1"/>
</dbReference>
<gene>
    <name evidence="2" type="ORF">NBRC116598_12040</name>
</gene>
<organism evidence="2 3">
    <name type="scientific">Pseudophaeobacter arcticus</name>
    <dbReference type="NCBI Taxonomy" id="385492"/>
    <lineage>
        <taxon>Bacteria</taxon>
        <taxon>Pseudomonadati</taxon>
        <taxon>Pseudomonadota</taxon>
        <taxon>Alphaproteobacteria</taxon>
        <taxon>Rhodobacterales</taxon>
        <taxon>Paracoccaceae</taxon>
        <taxon>Pseudophaeobacter</taxon>
    </lineage>
</organism>
<evidence type="ECO:0000259" key="1">
    <source>
        <dbReference type="Pfam" id="PF01575"/>
    </source>
</evidence>
<comment type="caution">
    <text evidence="2">The sequence shown here is derived from an EMBL/GenBank/DDBJ whole genome shotgun (WGS) entry which is preliminary data.</text>
</comment>
<reference evidence="2 3" key="1">
    <citation type="submission" date="2024-04" db="EMBL/GenBank/DDBJ databases">
        <title>Draft genome sequence of Pseudophaeobacter arcticus NBRC 116598.</title>
        <authorList>
            <person name="Miyakawa T."/>
            <person name="Kusuya Y."/>
            <person name="Miura T."/>
        </authorList>
    </citation>
    <scope>NUCLEOTIDE SEQUENCE [LARGE SCALE GENOMIC DNA]</scope>
    <source>
        <strain evidence="2 3">SU-CL00105</strain>
    </source>
</reference>
<keyword evidence="3" id="KW-1185">Reference proteome</keyword>
<dbReference type="CDD" id="cd03453">
    <property type="entry name" value="SAV4209_like"/>
    <property type="match status" value="1"/>
</dbReference>
<protein>
    <submittedName>
        <fullName evidence="2">MaoC family dehydratase</fullName>
    </submittedName>
</protein>
<dbReference type="EMBL" id="BAABWU010000003">
    <property type="protein sequence ID" value="GAA6195760.1"/>
    <property type="molecule type" value="Genomic_DNA"/>
</dbReference>
<dbReference type="Pfam" id="PF01575">
    <property type="entry name" value="MaoC_dehydratas"/>
    <property type="match status" value="1"/>
</dbReference>
<dbReference type="InterPro" id="IPR029069">
    <property type="entry name" value="HotDog_dom_sf"/>
</dbReference>
<name>A0ABQ0AIU3_9RHOB</name>
<evidence type="ECO:0000313" key="3">
    <source>
        <dbReference type="Proteomes" id="UP001441944"/>
    </source>
</evidence>
<dbReference type="InterPro" id="IPR003965">
    <property type="entry name" value="Fatty_acid_synthase"/>
</dbReference>
<dbReference type="PANTHER" id="PTHR43841">
    <property type="entry name" value="3-HYDROXYACYL-THIOESTER DEHYDRATASE HTDX-RELATED"/>
    <property type="match status" value="1"/>
</dbReference>
<dbReference type="Proteomes" id="UP001441944">
    <property type="component" value="Unassembled WGS sequence"/>
</dbReference>
<sequence length="140" mass="14764">MSAFAQGVTYAGVDVGDSLPAVTSKPISRTTLALFAGASGDHNPIHIDIDFAKAAGVPDVFAHGMLGMAYLGHLLTAWVPQRTVREFSTRFISITQVHAVVTCTGRVVEKREGNLVALEIQAADQHGDVKLAGKAVVELP</sequence>
<proteinExistence type="predicted"/>
<dbReference type="PRINTS" id="PR01483">
    <property type="entry name" value="FASYNTHASE"/>
</dbReference>
<dbReference type="InterPro" id="IPR002539">
    <property type="entry name" value="MaoC-like_dom"/>
</dbReference>
<evidence type="ECO:0000313" key="2">
    <source>
        <dbReference type="EMBL" id="GAA6195760.1"/>
    </source>
</evidence>
<dbReference type="RefSeq" id="WP_353397937.1">
    <property type="nucleotide sequence ID" value="NZ_BAABWU010000003.1"/>
</dbReference>
<dbReference type="PANTHER" id="PTHR43841:SF3">
    <property type="entry name" value="(3R)-HYDROXYACYL-ACP DEHYDRATASE SUBUNIT HADB"/>
    <property type="match status" value="1"/>
</dbReference>
<dbReference type="SUPFAM" id="SSF54637">
    <property type="entry name" value="Thioesterase/thiol ester dehydrase-isomerase"/>
    <property type="match status" value="1"/>
</dbReference>
<feature type="domain" description="MaoC-like" evidence="1">
    <location>
        <begin position="16"/>
        <end position="114"/>
    </location>
</feature>
<accession>A0ABQ0AIU3</accession>